<dbReference type="EMBL" id="JAWDGP010003299">
    <property type="protein sequence ID" value="KAK3775620.1"/>
    <property type="molecule type" value="Genomic_DNA"/>
</dbReference>
<dbReference type="AlphaFoldDB" id="A0AAE1DMS4"/>
<comment type="caution">
    <text evidence="2">The sequence shown here is derived from an EMBL/GenBank/DDBJ whole genome shotgun (WGS) entry which is preliminary data.</text>
</comment>
<evidence type="ECO:0000313" key="3">
    <source>
        <dbReference type="Proteomes" id="UP001283361"/>
    </source>
</evidence>
<sequence>MVRLRRQPYLSIPIRGPTSALRTVKEWMWCKPDSTQLRVFRDHAPAESFEQALRRTTPEDVWICSTNALGGRVQTSLLRHHKANHPRLPAKIRFDPDDSIAHRYKKQGQPVAIPGSREKVAPTRAQSGWVSNAIYTAVSRVRRLDQIVRVLPPGDVKGPLTPTAQQATPSRALIEARLKRYVIEDRQKGRPKYRGVHRGSPQAHSRPRLGYDPEGRQKVHFMRR</sequence>
<accession>A0AAE1DMS4</accession>
<protein>
    <submittedName>
        <fullName evidence="2">Uncharacterized protein</fullName>
    </submittedName>
</protein>
<organism evidence="2 3">
    <name type="scientific">Elysia crispata</name>
    <name type="common">lettuce slug</name>
    <dbReference type="NCBI Taxonomy" id="231223"/>
    <lineage>
        <taxon>Eukaryota</taxon>
        <taxon>Metazoa</taxon>
        <taxon>Spiralia</taxon>
        <taxon>Lophotrochozoa</taxon>
        <taxon>Mollusca</taxon>
        <taxon>Gastropoda</taxon>
        <taxon>Heterobranchia</taxon>
        <taxon>Euthyneura</taxon>
        <taxon>Panpulmonata</taxon>
        <taxon>Sacoglossa</taxon>
        <taxon>Placobranchoidea</taxon>
        <taxon>Plakobranchidae</taxon>
        <taxon>Elysia</taxon>
    </lineage>
</organism>
<dbReference type="Proteomes" id="UP001283361">
    <property type="component" value="Unassembled WGS sequence"/>
</dbReference>
<keyword evidence="3" id="KW-1185">Reference proteome</keyword>
<evidence type="ECO:0000256" key="1">
    <source>
        <dbReference type="SAM" id="MobiDB-lite"/>
    </source>
</evidence>
<proteinExistence type="predicted"/>
<name>A0AAE1DMS4_9GAST</name>
<reference evidence="2" key="1">
    <citation type="journal article" date="2023" name="G3 (Bethesda)">
        <title>A reference genome for the long-term kleptoplast-retaining sea slug Elysia crispata morphotype clarki.</title>
        <authorList>
            <person name="Eastman K.E."/>
            <person name="Pendleton A.L."/>
            <person name="Shaikh M.A."/>
            <person name="Suttiyut T."/>
            <person name="Ogas R."/>
            <person name="Tomko P."/>
            <person name="Gavelis G."/>
            <person name="Widhalm J.R."/>
            <person name="Wisecaver J.H."/>
        </authorList>
    </citation>
    <scope>NUCLEOTIDE SEQUENCE</scope>
    <source>
        <strain evidence="2">ECLA1</strain>
    </source>
</reference>
<evidence type="ECO:0000313" key="2">
    <source>
        <dbReference type="EMBL" id="KAK3775620.1"/>
    </source>
</evidence>
<feature type="region of interest" description="Disordered" evidence="1">
    <location>
        <begin position="185"/>
        <end position="224"/>
    </location>
</feature>
<gene>
    <name evidence="2" type="ORF">RRG08_051478</name>
</gene>